<reference evidence="1" key="2">
    <citation type="submission" date="2019-10" db="EMBL/GenBank/DDBJ databases">
        <title>Lactobacillus agilis SY212 Whole Genome Sequencing Project.</title>
        <authorList>
            <person name="Suzuki S."/>
            <person name="Endo A."/>
            <person name="Maeno S."/>
            <person name="Shiwa Y."/>
            <person name="Matsutani M."/>
            <person name="Kajikawa A."/>
        </authorList>
    </citation>
    <scope>NUCLEOTIDE SEQUENCE</scope>
    <source>
        <strain evidence="1">SY212</strain>
    </source>
</reference>
<dbReference type="InterPro" id="IPR010106">
    <property type="entry name" value="RpnA"/>
</dbReference>
<evidence type="ECO:0008006" key="3">
    <source>
        <dbReference type="Google" id="ProtNLM"/>
    </source>
</evidence>
<protein>
    <recommendedName>
        <fullName evidence="3">Rpn family recombination-promoting nuclease/putative transposase</fullName>
    </recommendedName>
</protein>
<proteinExistence type="predicted"/>
<reference evidence="2" key="1">
    <citation type="submission" date="2019-10" db="EMBL/GenBank/DDBJ databases">
        <title>Lactobacillus agilis SY111 Whole Genome Sequencing Project.</title>
        <authorList>
            <person name="Suzuki S."/>
            <person name="Endo A."/>
            <person name="Maeno S."/>
            <person name="Shiwa Y."/>
            <person name="Matsutani M."/>
            <person name="Kajikawa A."/>
        </authorList>
    </citation>
    <scope>NUCLEOTIDE SEQUENCE</scope>
    <source>
        <strain evidence="2">SY111</strain>
    </source>
</reference>
<dbReference type="AlphaFoldDB" id="A0A6F9Y118"/>
<evidence type="ECO:0000313" key="2">
    <source>
        <dbReference type="EMBL" id="GET07441.1"/>
    </source>
</evidence>
<gene>
    <name evidence="2" type="ORF">SY111_00650</name>
    <name evidence="1" type="ORF">SY212_12030</name>
</gene>
<dbReference type="PANTHER" id="PTHR41317:SF1">
    <property type="entry name" value="PD-(D_E)XK NUCLEASE FAMILY TRANSPOSASE"/>
    <property type="match status" value="1"/>
</dbReference>
<dbReference type="EMBL" id="BLAM01000119">
    <property type="protein sequence ID" value="GET06173.1"/>
    <property type="molecule type" value="Genomic_DNA"/>
</dbReference>
<dbReference type="Pfam" id="PF12784">
    <property type="entry name" value="PDDEXK_2"/>
    <property type="match status" value="1"/>
</dbReference>
<dbReference type="NCBIfam" id="TIGR01784">
    <property type="entry name" value="T_den_put_tspse"/>
    <property type="match status" value="1"/>
</dbReference>
<dbReference type="PANTHER" id="PTHR41317">
    <property type="entry name" value="PD-(D_E)XK NUCLEASE FAMILY TRANSPOSASE"/>
    <property type="match status" value="1"/>
</dbReference>
<name>A0A6F9Y118_9LACO</name>
<dbReference type="EMBL" id="BLAN01000004">
    <property type="protein sequence ID" value="GET07441.1"/>
    <property type="molecule type" value="Genomic_DNA"/>
</dbReference>
<evidence type="ECO:0000313" key="1">
    <source>
        <dbReference type="EMBL" id="GET06173.1"/>
    </source>
</evidence>
<comment type="caution">
    <text evidence="2">The sequence shown here is derived from an EMBL/GenBank/DDBJ whole genome shotgun (WGS) entry which is preliminary data.</text>
</comment>
<dbReference type="Proteomes" id="UP000494265">
    <property type="component" value="Unassembled WGS sequence"/>
</dbReference>
<dbReference type="RefSeq" id="WP_172576533.1">
    <property type="nucleotide sequence ID" value="NZ_BLAM01000119.1"/>
</dbReference>
<accession>A0A6F9Y118</accession>
<organism evidence="2">
    <name type="scientific">Ligilactobacillus agilis</name>
    <dbReference type="NCBI Taxonomy" id="1601"/>
    <lineage>
        <taxon>Bacteria</taxon>
        <taxon>Bacillati</taxon>
        <taxon>Bacillota</taxon>
        <taxon>Bacilli</taxon>
        <taxon>Lactobacillales</taxon>
        <taxon>Lactobacillaceae</taxon>
        <taxon>Ligilactobacillus</taxon>
    </lineage>
</organism>
<dbReference type="Proteomes" id="UP000494178">
    <property type="component" value="Unassembled WGS sequence"/>
</dbReference>
<sequence length="277" mass="32034">MLSEAEKERRWQASGLENDTIFGLVMGRKDICKLFLESAIPDVDFTDLEVTTQKGIVNHYHSKSVRLDVVAVDEQGNHYDIEIQVKNEHNVPQRSKFYHSMMTNRMLEQGENYQKVKATYVIFVCMFNVNTEEALSHFEMINRNNLSEKLNDGTHTILLNVNADSSKLNENLQGLVQVLRRESVNQSQLGQKLSRALKEVKGDMLVKNQLGYSSDDMVLYGRQENIQMMIADKEELGLSEKTIVRFIMKTLYLTEEEAEALYDEMLEDLEKQKQNQK</sequence>